<name>A0ABW0LMR7_9BACI</name>
<feature type="domain" description="Ketosynthase family 3 (KS3)" evidence="4">
    <location>
        <begin position="1"/>
        <end position="393"/>
    </location>
</feature>
<dbReference type="RefSeq" id="WP_382354123.1">
    <property type="nucleotide sequence ID" value="NZ_JBHSMC010000025.1"/>
</dbReference>
<comment type="similarity">
    <text evidence="1 3">Belongs to the thiolase-like superfamily. Beta-ketoacyl-ACP synthases family.</text>
</comment>
<dbReference type="InterPro" id="IPR020841">
    <property type="entry name" value="PKS_Beta-ketoAc_synthase_dom"/>
</dbReference>
<dbReference type="PROSITE" id="PS52004">
    <property type="entry name" value="KS3_2"/>
    <property type="match status" value="1"/>
</dbReference>
<dbReference type="PROSITE" id="PS00606">
    <property type="entry name" value="KS3_1"/>
    <property type="match status" value="1"/>
</dbReference>
<protein>
    <submittedName>
        <fullName evidence="5">Beta-ketoacyl synthase N-terminal-like domain-containing protein</fullName>
    </submittedName>
</protein>
<dbReference type="Pfam" id="PF00109">
    <property type="entry name" value="ketoacyl-synt"/>
    <property type="match status" value="1"/>
</dbReference>
<dbReference type="SMART" id="SM00825">
    <property type="entry name" value="PKS_KS"/>
    <property type="match status" value="1"/>
</dbReference>
<dbReference type="SUPFAM" id="SSF53901">
    <property type="entry name" value="Thiolase-like"/>
    <property type="match status" value="2"/>
</dbReference>
<dbReference type="PANTHER" id="PTHR11712:SF336">
    <property type="entry name" value="3-OXOACYL-[ACYL-CARRIER-PROTEIN] SYNTHASE, MITOCHONDRIAL"/>
    <property type="match status" value="1"/>
</dbReference>
<reference evidence="6" key="1">
    <citation type="journal article" date="2019" name="Int. J. Syst. Evol. Microbiol.">
        <title>The Global Catalogue of Microorganisms (GCM) 10K type strain sequencing project: providing services to taxonomists for standard genome sequencing and annotation.</title>
        <authorList>
            <consortium name="The Broad Institute Genomics Platform"/>
            <consortium name="The Broad Institute Genome Sequencing Center for Infectious Disease"/>
            <person name="Wu L."/>
            <person name="Ma J."/>
        </authorList>
    </citation>
    <scope>NUCLEOTIDE SEQUENCE [LARGE SCALE GENOMIC DNA]</scope>
    <source>
        <strain evidence="6">CGMCC 1.12237</strain>
    </source>
</reference>
<comment type="caution">
    <text evidence="5">The sequence shown here is derived from an EMBL/GenBank/DDBJ whole genome shotgun (WGS) entry which is preliminary data.</text>
</comment>
<dbReference type="InterPro" id="IPR000794">
    <property type="entry name" value="Beta-ketoacyl_synthase"/>
</dbReference>
<organism evidence="5 6">
    <name type="scientific">Lederbergia graminis</name>
    <dbReference type="NCBI Taxonomy" id="735518"/>
    <lineage>
        <taxon>Bacteria</taxon>
        <taxon>Bacillati</taxon>
        <taxon>Bacillota</taxon>
        <taxon>Bacilli</taxon>
        <taxon>Bacillales</taxon>
        <taxon>Bacillaceae</taxon>
        <taxon>Lederbergia</taxon>
    </lineage>
</organism>
<dbReference type="InterPro" id="IPR014030">
    <property type="entry name" value="Ketoacyl_synth_N"/>
</dbReference>
<proteinExistence type="inferred from homology"/>
<dbReference type="Pfam" id="PF02801">
    <property type="entry name" value="Ketoacyl-synt_C"/>
    <property type="match status" value="1"/>
</dbReference>
<dbReference type="InterPro" id="IPR016039">
    <property type="entry name" value="Thiolase-like"/>
</dbReference>
<sequence>MSKIVITGYGVAVPGSMNSIQFEKQLQAGSHGITVIQDDLLTKNKLLSLGFIDTQVYSRKEKAYKRYPNISKAQITTAEEAVQMAGIDFTRKNIGVFIGTSLGGTEGYENSIALSSRGNYKVFPTFACGHTNYHSTASAISNHFNITGITKTVSTGCTAGLEALEDASLYIKAGQIDSAIVGGVDMANTASLIYAFSKIRTLPLGHHIEVSGLPFSKNSKGFVPAEGSATIVIEKEEDAIKRGATIYAEVVDTKSNNDGFGVFGSDLEGNRMYQLCREVVKDRTPDYVNSQALGLHANDIVESLTHERLFQNSIPITSIKSMVGHAFGASGLIQLVASIIGMEKNFIPFTTRTDKKGFEDLQIIDKLEKSETSEVLITSHGYGGNNAATYIRKY</sequence>
<gene>
    <name evidence="5" type="ORF">ACFPM4_16355</name>
</gene>
<dbReference type="Gene3D" id="3.40.47.10">
    <property type="match status" value="1"/>
</dbReference>
<dbReference type="InterPro" id="IPR018201">
    <property type="entry name" value="Ketoacyl_synth_AS"/>
</dbReference>
<dbReference type="InterPro" id="IPR014031">
    <property type="entry name" value="Ketoacyl_synth_C"/>
</dbReference>
<dbReference type="EMBL" id="JBHSMC010000025">
    <property type="protein sequence ID" value="MFC5466292.1"/>
    <property type="molecule type" value="Genomic_DNA"/>
</dbReference>
<evidence type="ECO:0000256" key="3">
    <source>
        <dbReference type="RuleBase" id="RU003694"/>
    </source>
</evidence>
<evidence type="ECO:0000259" key="4">
    <source>
        <dbReference type="PROSITE" id="PS52004"/>
    </source>
</evidence>
<evidence type="ECO:0000256" key="1">
    <source>
        <dbReference type="ARBA" id="ARBA00008467"/>
    </source>
</evidence>
<keyword evidence="6" id="KW-1185">Reference proteome</keyword>
<accession>A0ABW0LMR7</accession>
<evidence type="ECO:0000313" key="5">
    <source>
        <dbReference type="EMBL" id="MFC5466292.1"/>
    </source>
</evidence>
<evidence type="ECO:0000313" key="6">
    <source>
        <dbReference type="Proteomes" id="UP001596147"/>
    </source>
</evidence>
<evidence type="ECO:0000256" key="2">
    <source>
        <dbReference type="ARBA" id="ARBA00022679"/>
    </source>
</evidence>
<keyword evidence="2 3" id="KW-0808">Transferase</keyword>
<dbReference type="PANTHER" id="PTHR11712">
    <property type="entry name" value="POLYKETIDE SYNTHASE-RELATED"/>
    <property type="match status" value="1"/>
</dbReference>
<dbReference type="Proteomes" id="UP001596147">
    <property type="component" value="Unassembled WGS sequence"/>
</dbReference>